<accession>A0A0E0AL93</accession>
<dbReference type="EnsemblPlants" id="OGLUM07G18000.1">
    <property type="protein sequence ID" value="OGLUM07G18000.1"/>
    <property type="gene ID" value="OGLUM07G18000"/>
</dbReference>
<sequence>MAETSFKVIWIAQCPDKLVAFVFSSVTGQWRATASPCWGDLSPAFSRPACRSLLRRSYAYGCFYWMMGDSGNLLAGEGKIGMFAFCNCIDIYALELYSTTMQNEGRVASKWSFESAILMPSRDGFRVLGVTGKELCLQVSPICVSGCYLLEFSTNPSCKKLEFVRRVIRGVRTSLPFMTFKLEWFCGTTYAIISPDMWLICTQLRLRLRHALVGLRRFELQGWLAMPPSLAAGAVPAGGGGGGGGAGCATIQMFNSSADCNADQFVNQLGITILHGATQDKA</sequence>
<reference evidence="1" key="1">
    <citation type="submission" date="2015-04" db="UniProtKB">
        <authorList>
            <consortium name="EnsemblPlants"/>
        </authorList>
    </citation>
    <scope>IDENTIFICATION</scope>
</reference>
<dbReference type="AlphaFoldDB" id="A0A0E0AL93"/>
<name>A0A0E0AL93_9ORYZ</name>
<dbReference type="Gramene" id="OGLUM07G18000.1">
    <property type="protein sequence ID" value="OGLUM07G18000.1"/>
    <property type="gene ID" value="OGLUM07G18000"/>
</dbReference>
<dbReference type="Proteomes" id="UP000026961">
    <property type="component" value="Chromosome 7"/>
</dbReference>
<protein>
    <submittedName>
        <fullName evidence="1">Uncharacterized protein</fullName>
    </submittedName>
</protein>
<dbReference type="HOGENOM" id="CLU_988238_0_0_1"/>
<keyword evidence="2" id="KW-1185">Reference proteome</keyword>
<dbReference type="PANTHER" id="PTHR31264:SF29">
    <property type="entry name" value="OS07G0554500 PROTEIN"/>
    <property type="match status" value="1"/>
</dbReference>
<dbReference type="PANTHER" id="PTHR31264">
    <property type="entry name" value="OS07G0554500 PROTEIN-RELATED"/>
    <property type="match status" value="1"/>
</dbReference>
<evidence type="ECO:0000313" key="2">
    <source>
        <dbReference type="Proteomes" id="UP000026961"/>
    </source>
</evidence>
<organism evidence="1">
    <name type="scientific">Oryza glumipatula</name>
    <dbReference type="NCBI Taxonomy" id="40148"/>
    <lineage>
        <taxon>Eukaryota</taxon>
        <taxon>Viridiplantae</taxon>
        <taxon>Streptophyta</taxon>
        <taxon>Embryophyta</taxon>
        <taxon>Tracheophyta</taxon>
        <taxon>Spermatophyta</taxon>
        <taxon>Magnoliopsida</taxon>
        <taxon>Liliopsida</taxon>
        <taxon>Poales</taxon>
        <taxon>Poaceae</taxon>
        <taxon>BOP clade</taxon>
        <taxon>Oryzoideae</taxon>
        <taxon>Oryzeae</taxon>
        <taxon>Oryzinae</taxon>
        <taxon>Oryza</taxon>
    </lineage>
</organism>
<evidence type="ECO:0000313" key="1">
    <source>
        <dbReference type="EnsemblPlants" id="OGLUM07G18000.1"/>
    </source>
</evidence>
<proteinExistence type="predicted"/>
<reference evidence="1" key="2">
    <citation type="submission" date="2018-05" db="EMBL/GenBank/DDBJ databases">
        <title>OgluRS3 (Oryza glumaepatula Reference Sequence Version 3).</title>
        <authorList>
            <person name="Zhang J."/>
            <person name="Kudrna D."/>
            <person name="Lee S."/>
            <person name="Talag J."/>
            <person name="Welchert J."/>
            <person name="Wing R.A."/>
        </authorList>
    </citation>
    <scope>NUCLEOTIDE SEQUENCE [LARGE SCALE GENOMIC DNA]</scope>
</reference>